<feature type="transmembrane region" description="Helical" evidence="7">
    <location>
        <begin position="686"/>
        <end position="702"/>
    </location>
</feature>
<evidence type="ECO:0000256" key="5">
    <source>
        <dbReference type="ARBA" id="ARBA00023136"/>
    </source>
</evidence>
<dbReference type="GO" id="GO:0005261">
    <property type="term" value="F:monoatomic cation channel activity"/>
    <property type="evidence" value="ECO:0007669"/>
    <property type="project" value="TreeGrafter"/>
</dbReference>
<feature type="transmembrane region" description="Helical" evidence="7">
    <location>
        <begin position="1829"/>
        <end position="1850"/>
    </location>
</feature>
<reference evidence="11 12" key="1">
    <citation type="submission" date="2024-03" db="EMBL/GenBank/DDBJ databases">
        <title>Complete genome sequence of the green alga Chloropicon roscoffensis RCC1871.</title>
        <authorList>
            <person name="Lemieux C."/>
            <person name="Pombert J.-F."/>
            <person name="Otis C."/>
            <person name="Turmel M."/>
        </authorList>
    </citation>
    <scope>NUCLEOTIDE SEQUENCE [LARGE SCALE GENOMIC DNA]</scope>
    <source>
        <strain evidence="11 12">RCC1871</strain>
    </source>
</reference>
<feature type="transmembrane region" description="Helical" evidence="7">
    <location>
        <begin position="1857"/>
        <end position="1875"/>
    </location>
</feature>
<feature type="domain" description="Piezo transmembrane helical unit" evidence="9">
    <location>
        <begin position="1489"/>
        <end position="1606"/>
    </location>
</feature>
<evidence type="ECO:0000256" key="3">
    <source>
        <dbReference type="ARBA" id="ARBA00022692"/>
    </source>
</evidence>
<dbReference type="Pfam" id="PF23188">
    <property type="entry name" value="THU_Piezo1"/>
    <property type="match status" value="1"/>
</dbReference>
<feature type="compositionally biased region" description="Basic and acidic residues" evidence="6">
    <location>
        <begin position="1402"/>
        <end position="1415"/>
    </location>
</feature>
<dbReference type="EMBL" id="CP151504">
    <property type="protein sequence ID" value="WZN61639.1"/>
    <property type="molecule type" value="Genomic_DNA"/>
</dbReference>
<feature type="region of interest" description="Disordered" evidence="6">
    <location>
        <begin position="1376"/>
        <end position="1434"/>
    </location>
</feature>
<feature type="compositionally biased region" description="Acidic residues" evidence="6">
    <location>
        <begin position="1417"/>
        <end position="1426"/>
    </location>
</feature>
<feature type="transmembrane region" description="Helical" evidence="7">
    <location>
        <begin position="51"/>
        <end position="68"/>
    </location>
</feature>
<dbReference type="Proteomes" id="UP001472866">
    <property type="component" value="Chromosome 04"/>
</dbReference>
<feature type="transmembrane region" description="Helical" evidence="7">
    <location>
        <begin position="1490"/>
        <end position="1517"/>
    </location>
</feature>
<organism evidence="11 12">
    <name type="scientific">Chloropicon roscoffensis</name>
    <dbReference type="NCBI Taxonomy" id="1461544"/>
    <lineage>
        <taxon>Eukaryota</taxon>
        <taxon>Viridiplantae</taxon>
        <taxon>Chlorophyta</taxon>
        <taxon>Chloropicophyceae</taxon>
        <taxon>Chloropicales</taxon>
        <taxon>Chloropicaceae</taxon>
        <taxon>Chloropicon</taxon>
    </lineage>
</organism>
<feature type="transmembrane region" description="Helical" evidence="7">
    <location>
        <begin position="820"/>
        <end position="847"/>
    </location>
</feature>
<dbReference type="PANTHER" id="PTHR13167">
    <property type="entry name" value="PIEZO-TYPE MECHANOSENSITIVE ION CHANNEL COMPONENT"/>
    <property type="match status" value="1"/>
</dbReference>
<feature type="transmembrane region" description="Helical" evidence="7">
    <location>
        <begin position="503"/>
        <end position="525"/>
    </location>
</feature>
<dbReference type="InterPro" id="IPR031334">
    <property type="entry name" value="Piezo_cap_dom"/>
</dbReference>
<feature type="domain" description="Piezo THU9 and anchor" evidence="10">
    <location>
        <begin position="1786"/>
        <end position="2015"/>
    </location>
</feature>
<feature type="transmembrane region" description="Helical" evidence="7">
    <location>
        <begin position="562"/>
        <end position="582"/>
    </location>
</feature>
<sequence length="2371" mass="269645">MLSPWKKRVRRRELDDIVKHRVQKVKSHSVLAHFSVEVATRLRRAMEQRNVLFQSLVPIFVLAAGATIPAAVQSVFYLCCVFCHFTVLVWSNTARNAEATAKRALRLWTVVLVFSFGFLTLEILAQVVLNVELGDRDTATVVLRLLGLCNRNASRLILALAKHFLVLFVSSWQRGIFLGIAEDNVSQAGRQDLAEIKRSCLKFAEKIARHLWPLVLLSLCLIKVTPLNLPYVAYLTAYSFYTGSRPYGGGRRGAIKGTKIGYLVYAVLHYTFLLVVRVGSHFDHDIARLAELTRLSFLCREGSLAITSLYIADLVLSLLFGLFEFSIEKYPEAGDGLREALLPRDSTEDGEAGNEEEVLDAQVEVSANPYPFHWCTGLLFCLYALLLNRMIGFFLLMTGLLIVIAPRQQASLCKKAMLASAYYMSFLWLGVYIIVSGNMCRGYMEGLGLCDGRMKNVNRFFETHLLSILPIFSILVMKQVRLYNTKKASIHLIHCVYDKCHGYVQLFLHSVSSVLVPLTLVYLSVFCQPHNDVLHSLYIVVFVLHLVLRMRVVALSRILGSFHILVVFLTKKLFFGENLLALKCKSGSITTIINSCILPEEMYRLDMLLLLFLVLSTSLDGRTIREKRMIVETAFESVLQSFRHTFETFKNVLVYICGKSLGWCLTLLVIMLLVHVENLKGMKNSLVQVLWTSICIVNLVFSNFSGHRAAKARLLFQGIIPLAAVVHLLSQFTYAAFYPSIYKVLPDAKKTAAFIEDDVGFSRDTDAWHLIVSIGEPIAIMLLMQLYTYCSASSKGKTGKLESGSLRFVQRLAVVHIDKMLAYTVFLFAVNLNTLVGTLILLCYLISIHRKPYGFTALCFLKGCEILTCLTLVATEALYVPGVTRALKPHMMKVINFVCCGNQRSYFVTSWLSLAVLSLSKITVQHRTSNTLNEFVTSWPSALRKSAQQTADDGEGKESGKEKEGEKKTLSKWMRLKKQLWYLELVTPYHIERAFANHGSGLCSFVFLLCAFYAKNVISIAYVSFILCSMRPLGKKGWGIISIICTVIALYQDALAILETHGILAIKGFSDDYIYWLSLKPTKHLIWTCMIAAYFSSMKSRYDRFGEPMDRRRGEEATKCTKFFDHEFWCEISFSGRKSWTTLEYLLYGIFRYSQDISLVFVVSLAFYDKDLIHLGYLFLSLYFFRQREALRKRKNRAWVYLVGFNLTIISLNIVYQLPAFRSTSKENTCNVQNLIGLYKITGLLGNSIHYISMRPITSILLFVALQLQAYIFGGKIHIAVTECGMDVREHKQNYIIKLQHKKMLIKKFKVQQAFKSNESRKQRLTWLRKNVLQRETNLEESHAVNAITGSPDVAASEKVEETDNENEIFYTPHEVTRKRSHTRSTSDLPEQMFLHSTFGPRTDDNVSDDKRGPGEPEAESADGVEQESPKKKEEIAEIIETVEEEIDETKDVSEKTSDYKNEMGIPPELLMTSFWQKLFVPNRTDSHNFFCYFCMVLFFISEFSILSMVFPVLIYYYSLLVKSPSKNFWKAALTLMEFWLLIQYIWQIPIYNSGISSDNVSICLWVSEKASMKSLQVVGLHESASRCLPGFLLYLSCLFHFFSLESKLDDEGSDSWSESASESRISLYARKLKLFYLRLTTYHEDFPSFLHLKVKGSSAELAKLSKPELGMALTVYLKEKLMKLSYTTCTPHMKVLEVEPNEERDEAVILCVVDTSFNFHSNDGLLIHPGRTIAKLVRESAGEKLFDAWTKTISENKSSHVELPEAAKYDVTVEDAFAAHEEKPDLYVYSALMDIFAYIFVLCLYQVAVSSNKSLSESLNESIFPADYIVTMLGLFLFLVADRAVYILASNRLRTMLHYVSIPAYFSGGMMMYWQRAPDHPSYTCIFMFVKCISLVLQSWQLQSGYPKSTSGNLLLRHYNTISWLGVTTYTAIPFLYELRCLLDWTCTATTLTLFDWLTFEEIRLALYRAEMVKLFKSRRKFGHSQPKHVKFFQGLLLFVLLLIILWTPLLVFSSGSPSFQVPVLTGLNMNVTLLTGDLSLKKPWARPSQRMPLFQGGNNRLITEAEYSPSLISKYFYYQQIQCLAVAPASNELWMASAPSKANFAADLVKEDKLAYISVSWSMIRDHPVSASMCASTIYAQLDGPTRVDLSLAINQSSPANTTDVKIPLKLLDKSTKQSVPGLYRLYWQLNGSPCAVVDRVAILKGEDPWVNCNLILHTEVDKKDGFAFKSQWWDIECDVPEEAKNKTDTCWQKGSRSQQGKNGPLLKAILQEVQSGVIGTFLSSKGITGLYITFVFLIGRGVRGMVANRILQIPQMNLPSITKLRTLCDDVRDARTVFDLELEELLYRALIRIYRSSELLYEMTRKME</sequence>
<feature type="domain" description="Piezo non-specific cation channel cap" evidence="8">
    <location>
        <begin position="2072"/>
        <end position="2369"/>
    </location>
</feature>
<proteinExistence type="inferred from homology"/>
<comment type="subcellular location">
    <subcellularLocation>
        <location evidence="1">Membrane</location>
        <topology evidence="1">Multi-pass membrane protein</topology>
    </subcellularLocation>
</comment>
<feature type="transmembrane region" description="Helical" evidence="7">
    <location>
        <begin position="260"/>
        <end position="282"/>
    </location>
</feature>
<dbReference type="Pfam" id="PF24874">
    <property type="entry name" value="Piezo_THU9_anchor"/>
    <property type="match status" value="1"/>
</dbReference>
<keyword evidence="4 7" id="KW-1133">Transmembrane helix</keyword>
<protein>
    <submittedName>
        <fullName evidence="11">Piezo-type mechanosensitive ion channel protein</fullName>
    </submittedName>
</protein>
<feature type="transmembrane region" description="Helical" evidence="7">
    <location>
        <begin position="105"/>
        <end position="129"/>
    </location>
</feature>
<feature type="transmembrane region" description="Helical" evidence="7">
    <location>
        <begin position="1040"/>
        <end position="1064"/>
    </location>
</feature>
<evidence type="ECO:0000313" key="11">
    <source>
        <dbReference type="EMBL" id="WZN61639.1"/>
    </source>
</evidence>
<comment type="similarity">
    <text evidence="2">Belongs to the PIEZO (TC 1.A.75) family.</text>
</comment>
<evidence type="ECO:0000256" key="2">
    <source>
        <dbReference type="ARBA" id="ARBA00007821"/>
    </source>
</evidence>
<dbReference type="GO" id="GO:0071260">
    <property type="term" value="P:cellular response to mechanical stimulus"/>
    <property type="evidence" value="ECO:0007669"/>
    <property type="project" value="TreeGrafter"/>
</dbReference>
<evidence type="ECO:0000256" key="1">
    <source>
        <dbReference type="ARBA" id="ARBA00004141"/>
    </source>
</evidence>
<feature type="transmembrane region" description="Helical" evidence="7">
    <location>
        <begin position="303"/>
        <end position="323"/>
    </location>
</feature>
<evidence type="ECO:0000256" key="7">
    <source>
        <dbReference type="SAM" id="Phobius"/>
    </source>
</evidence>
<keyword evidence="5 7" id="KW-0472">Membrane</keyword>
<dbReference type="GO" id="GO:0050982">
    <property type="term" value="P:detection of mechanical stimulus"/>
    <property type="evidence" value="ECO:0007669"/>
    <property type="project" value="TreeGrafter"/>
</dbReference>
<feature type="transmembrane region" description="Helical" evidence="7">
    <location>
        <begin position="652"/>
        <end position="674"/>
    </location>
</feature>
<feature type="transmembrane region" description="Helical" evidence="7">
    <location>
        <begin position="537"/>
        <end position="555"/>
    </location>
</feature>
<feature type="transmembrane region" description="Helical" evidence="7">
    <location>
        <begin position="1005"/>
        <end position="1028"/>
    </location>
</feature>
<dbReference type="InterPro" id="IPR027272">
    <property type="entry name" value="Piezo"/>
</dbReference>
<dbReference type="GO" id="GO:0016020">
    <property type="term" value="C:membrane"/>
    <property type="evidence" value="ECO:0007669"/>
    <property type="project" value="UniProtKB-SubCell"/>
</dbReference>
<gene>
    <name evidence="11" type="ORF">HKI87_04g31740</name>
</gene>
<keyword evidence="12" id="KW-1185">Reference proteome</keyword>
<name>A0AAX4P7A6_9CHLO</name>
<feature type="transmembrane region" description="Helical" evidence="7">
    <location>
        <begin position="211"/>
        <end position="240"/>
    </location>
</feature>
<accession>A0AAX4P7A6</accession>
<feature type="transmembrane region" description="Helical" evidence="7">
    <location>
        <begin position="1787"/>
        <end position="1809"/>
    </location>
</feature>
<feature type="transmembrane region" description="Helical" evidence="7">
    <location>
        <begin position="464"/>
        <end position="483"/>
    </location>
</feature>
<keyword evidence="3 7" id="KW-0812">Transmembrane</keyword>
<evidence type="ECO:0000259" key="9">
    <source>
        <dbReference type="Pfam" id="PF23188"/>
    </source>
</evidence>
<feature type="transmembrane region" description="Helical" evidence="7">
    <location>
        <begin position="416"/>
        <end position="435"/>
    </location>
</feature>
<evidence type="ECO:0000259" key="8">
    <source>
        <dbReference type="Pfam" id="PF12166"/>
    </source>
</evidence>
<feature type="transmembrane region" description="Helical" evidence="7">
    <location>
        <begin position="1198"/>
        <end position="1216"/>
    </location>
</feature>
<dbReference type="GO" id="GO:0042391">
    <property type="term" value="P:regulation of membrane potential"/>
    <property type="evidence" value="ECO:0007669"/>
    <property type="project" value="TreeGrafter"/>
</dbReference>
<feature type="transmembrane region" description="Helical" evidence="7">
    <location>
        <begin position="1990"/>
        <end position="2009"/>
    </location>
</feature>
<dbReference type="GO" id="GO:0008381">
    <property type="term" value="F:mechanosensitive monoatomic ion channel activity"/>
    <property type="evidence" value="ECO:0007669"/>
    <property type="project" value="InterPro"/>
</dbReference>
<feature type="transmembrane region" description="Helical" evidence="7">
    <location>
        <begin position="767"/>
        <end position="790"/>
    </location>
</feature>
<feature type="transmembrane region" description="Helical" evidence="7">
    <location>
        <begin position="74"/>
        <end position="93"/>
    </location>
</feature>
<dbReference type="PANTHER" id="PTHR13167:SF25">
    <property type="entry name" value="PIEZO-TYPE MECHANOSENSITIVE ION CHANNEL COMPONENT"/>
    <property type="match status" value="1"/>
</dbReference>
<dbReference type="Pfam" id="PF12166">
    <property type="entry name" value="Piezo_cap"/>
    <property type="match status" value="1"/>
</dbReference>
<evidence type="ECO:0000313" key="12">
    <source>
        <dbReference type="Proteomes" id="UP001472866"/>
    </source>
</evidence>
<evidence type="ECO:0000256" key="4">
    <source>
        <dbReference type="ARBA" id="ARBA00022989"/>
    </source>
</evidence>
<feature type="transmembrane region" description="Helical" evidence="7">
    <location>
        <begin position="377"/>
        <end position="404"/>
    </location>
</feature>
<feature type="transmembrane region" description="Helical" evidence="7">
    <location>
        <begin position="714"/>
        <end position="737"/>
    </location>
</feature>
<dbReference type="InterPro" id="IPR056770">
    <property type="entry name" value="Piezo_THU9_anchor"/>
</dbReference>
<feature type="transmembrane region" description="Helical" evidence="7">
    <location>
        <begin position="1084"/>
        <end position="1102"/>
    </location>
</feature>
<evidence type="ECO:0000259" key="10">
    <source>
        <dbReference type="Pfam" id="PF24874"/>
    </source>
</evidence>
<feature type="transmembrane region" description="Helical" evidence="7">
    <location>
        <begin position="1919"/>
        <end position="1938"/>
    </location>
</feature>
<evidence type="ECO:0000256" key="6">
    <source>
        <dbReference type="SAM" id="MobiDB-lite"/>
    </source>
</evidence>
<dbReference type="InterPro" id="IPR056768">
    <property type="entry name" value="THU_Piezo"/>
</dbReference>